<sequence>MNVAVRATALELGALGHTVDIVTRRTSPDMASAHPIAPNVMLHHLAAGPPERRVKGDHEGYIAEFARALDGFGDIDVIHSHHWFSGMAALDVARRRGIPHVQSFHSIAADPATPLSEGERPESPGRMRGEERLARESDAVIAISAAERDTVVNRLGAPESRVVVVAPGVDSELFSPLANPSNERPGYVVVAARIEPLKGLDLAMEALAALPATGRPDLVVAGGPTTGHEAYAAELRTLGDRMGISVRFVGPQARPKLAALLRGARMLLVPSHSETFGLVALEAAASGIPVVAMRSGGLVEAVEHGITGLLVDSRDPAAWTDAVGHLLADDVFAHQLGKAGRERALTFTWRKAATETADVYDRLIAAKGGARA</sequence>
<organism evidence="7 8">
    <name type="scientific">Mycetocola zhujimingii</name>
    <dbReference type="NCBI Taxonomy" id="2079792"/>
    <lineage>
        <taxon>Bacteria</taxon>
        <taxon>Bacillati</taxon>
        <taxon>Actinomycetota</taxon>
        <taxon>Actinomycetes</taxon>
        <taxon>Micrococcales</taxon>
        <taxon>Microbacteriaceae</taxon>
        <taxon>Mycetocola</taxon>
    </lineage>
</organism>
<comment type="caution">
    <text evidence="7">The sequence shown here is derived from an EMBL/GenBank/DDBJ whole genome shotgun (WGS) entry which is preliminary data.</text>
</comment>
<accession>A0A2U1TCM6</accession>
<keyword evidence="8" id="KW-1185">Reference proteome</keyword>
<dbReference type="Proteomes" id="UP000244962">
    <property type="component" value="Unassembled WGS sequence"/>
</dbReference>
<dbReference type="PANTHER" id="PTHR45947:SF3">
    <property type="entry name" value="SULFOQUINOVOSYL TRANSFERASE SQD2"/>
    <property type="match status" value="1"/>
</dbReference>
<evidence type="ECO:0000256" key="4">
    <source>
        <dbReference type="SAM" id="MobiDB-lite"/>
    </source>
</evidence>
<name>A0A2U1TCM6_9MICO</name>
<feature type="domain" description="Glycosyl transferase family 1" evidence="5">
    <location>
        <begin position="179"/>
        <end position="343"/>
    </location>
</feature>
<dbReference type="GO" id="GO:1901137">
    <property type="term" value="P:carbohydrate derivative biosynthetic process"/>
    <property type="evidence" value="ECO:0007669"/>
    <property type="project" value="UniProtKB-ARBA"/>
</dbReference>
<evidence type="ECO:0000256" key="2">
    <source>
        <dbReference type="ARBA" id="ARBA00022676"/>
    </source>
</evidence>
<evidence type="ECO:0000259" key="5">
    <source>
        <dbReference type="Pfam" id="PF00534"/>
    </source>
</evidence>
<dbReference type="InterPro" id="IPR001296">
    <property type="entry name" value="Glyco_trans_1"/>
</dbReference>
<feature type="domain" description="Glycosyltransferase subfamily 4-like N-terminal" evidence="6">
    <location>
        <begin position="2"/>
        <end position="172"/>
    </location>
</feature>
<evidence type="ECO:0000256" key="3">
    <source>
        <dbReference type="ARBA" id="ARBA00022679"/>
    </source>
</evidence>
<feature type="region of interest" description="Disordered" evidence="4">
    <location>
        <begin position="108"/>
        <end position="133"/>
    </location>
</feature>
<gene>
    <name evidence="7" type="ORF">DF223_12890</name>
</gene>
<keyword evidence="2" id="KW-0328">Glycosyltransferase</keyword>
<evidence type="ECO:0000313" key="8">
    <source>
        <dbReference type="Proteomes" id="UP000244962"/>
    </source>
</evidence>
<dbReference type="Pfam" id="PF00534">
    <property type="entry name" value="Glycos_transf_1"/>
    <property type="match status" value="1"/>
</dbReference>
<dbReference type="Gene3D" id="3.40.50.2000">
    <property type="entry name" value="Glycogen Phosphorylase B"/>
    <property type="match status" value="2"/>
</dbReference>
<protein>
    <recommendedName>
        <fullName evidence="1">D-inositol 3-phosphate glycosyltransferase</fullName>
    </recommendedName>
</protein>
<dbReference type="SUPFAM" id="SSF53756">
    <property type="entry name" value="UDP-Glycosyltransferase/glycogen phosphorylase"/>
    <property type="match status" value="1"/>
</dbReference>
<dbReference type="Pfam" id="PF13439">
    <property type="entry name" value="Glyco_transf_4"/>
    <property type="match status" value="1"/>
</dbReference>
<dbReference type="PANTHER" id="PTHR45947">
    <property type="entry name" value="SULFOQUINOVOSYL TRANSFERASE SQD2"/>
    <property type="match status" value="1"/>
</dbReference>
<keyword evidence="3" id="KW-0808">Transferase</keyword>
<evidence type="ECO:0000313" key="7">
    <source>
        <dbReference type="EMBL" id="PWC06560.1"/>
    </source>
</evidence>
<reference evidence="8" key="1">
    <citation type="submission" date="2018-04" db="EMBL/GenBank/DDBJ databases">
        <authorList>
            <person name="Liu S."/>
            <person name="Wang Z."/>
            <person name="Li J."/>
        </authorList>
    </citation>
    <scope>NUCLEOTIDE SEQUENCE [LARGE SCALE GENOMIC DNA]</scope>
    <source>
        <strain evidence="8">622</strain>
    </source>
</reference>
<feature type="compositionally biased region" description="Basic and acidic residues" evidence="4">
    <location>
        <begin position="117"/>
        <end position="133"/>
    </location>
</feature>
<dbReference type="AlphaFoldDB" id="A0A2U1TCM6"/>
<dbReference type="InterPro" id="IPR028098">
    <property type="entry name" value="Glyco_trans_4-like_N"/>
</dbReference>
<evidence type="ECO:0000256" key="1">
    <source>
        <dbReference type="ARBA" id="ARBA00021292"/>
    </source>
</evidence>
<dbReference type="EMBL" id="QEFB01000013">
    <property type="protein sequence ID" value="PWC06560.1"/>
    <property type="molecule type" value="Genomic_DNA"/>
</dbReference>
<evidence type="ECO:0000259" key="6">
    <source>
        <dbReference type="Pfam" id="PF13439"/>
    </source>
</evidence>
<proteinExistence type="predicted"/>
<dbReference type="InterPro" id="IPR050194">
    <property type="entry name" value="Glycosyltransferase_grp1"/>
</dbReference>
<dbReference type="GO" id="GO:0016757">
    <property type="term" value="F:glycosyltransferase activity"/>
    <property type="evidence" value="ECO:0007669"/>
    <property type="project" value="UniProtKB-KW"/>
</dbReference>